<protein>
    <recommendedName>
        <fullName evidence="1">DUF6933 domain-containing protein</fullName>
    </recommendedName>
</protein>
<dbReference type="Proteomes" id="UP000317977">
    <property type="component" value="Unassembled WGS sequence"/>
</dbReference>
<sequence length="176" mass="20041">MILRLSQKLNTKIKAGKLTEMPLDENPYADWSCHLFTADRTQYIIMSNTKSLYSCVMYGAGITDDSRFIERALSTIREFMEDDGQSFAYQRFIAPDSGSVSFAKALNRSVTGSMNDLVNHAKDWLTEEEISPHDVGFRLNGILLSSLARSKSDFYWKPREAFKQLADRCSDEGKQE</sequence>
<dbReference type="EMBL" id="SJPX01000004">
    <property type="protein sequence ID" value="TWU49312.1"/>
    <property type="molecule type" value="Genomic_DNA"/>
</dbReference>
<accession>A0A5C6EJT6</accession>
<name>A0A5C6EJT6_9BACT</name>
<evidence type="ECO:0000259" key="1">
    <source>
        <dbReference type="Pfam" id="PF22016"/>
    </source>
</evidence>
<gene>
    <name evidence="2" type="ORF">Poly59_39260</name>
</gene>
<organism evidence="2 3">
    <name type="scientific">Rubripirellula reticaptiva</name>
    <dbReference type="NCBI Taxonomy" id="2528013"/>
    <lineage>
        <taxon>Bacteria</taxon>
        <taxon>Pseudomonadati</taxon>
        <taxon>Planctomycetota</taxon>
        <taxon>Planctomycetia</taxon>
        <taxon>Pirellulales</taxon>
        <taxon>Pirellulaceae</taxon>
        <taxon>Rubripirellula</taxon>
    </lineage>
</organism>
<dbReference type="OrthoDB" id="9801392at2"/>
<comment type="caution">
    <text evidence="2">The sequence shown here is derived from an EMBL/GenBank/DDBJ whole genome shotgun (WGS) entry which is preliminary data.</text>
</comment>
<feature type="domain" description="DUF6933" evidence="1">
    <location>
        <begin position="2"/>
        <end position="160"/>
    </location>
</feature>
<keyword evidence="3" id="KW-1185">Reference proteome</keyword>
<evidence type="ECO:0000313" key="3">
    <source>
        <dbReference type="Proteomes" id="UP000317977"/>
    </source>
</evidence>
<dbReference type="AlphaFoldDB" id="A0A5C6EJT6"/>
<evidence type="ECO:0000313" key="2">
    <source>
        <dbReference type="EMBL" id="TWU49312.1"/>
    </source>
</evidence>
<proteinExistence type="predicted"/>
<dbReference type="InterPro" id="IPR053864">
    <property type="entry name" value="DUF6933"/>
</dbReference>
<dbReference type="Pfam" id="PF22016">
    <property type="entry name" value="DUF6933"/>
    <property type="match status" value="1"/>
</dbReference>
<dbReference type="RefSeq" id="WP_146535590.1">
    <property type="nucleotide sequence ID" value="NZ_SJPX01000004.1"/>
</dbReference>
<reference evidence="2 3" key="1">
    <citation type="submission" date="2019-02" db="EMBL/GenBank/DDBJ databases">
        <title>Deep-cultivation of Planctomycetes and their phenomic and genomic characterization uncovers novel biology.</title>
        <authorList>
            <person name="Wiegand S."/>
            <person name="Jogler M."/>
            <person name="Boedeker C."/>
            <person name="Pinto D."/>
            <person name="Vollmers J."/>
            <person name="Rivas-Marin E."/>
            <person name="Kohn T."/>
            <person name="Peeters S.H."/>
            <person name="Heuer A."/>
            <person name="Rast P."/>
            <person name="Oberbeckmann S."/>
            <person name="Bunk B."/>
            <person name="Jeske O."/>
            <person name="Meyerdierks A."/>
            <person name="Storesund J.E."/>
            <person name="Kallscheuer N."/>
            <person name="Luecker S."/>
            <person name="Lage O.M."/>
            <person name="Pohl T."/>
            <person name="Merkel B.J."/>
            <person name="Hornburger P."/>
            <person name="Mueller R.-W."/>
            <person name="Bruemmer F."/>
            <person name="Labrenz M."/>
            <person name="Spormann A.M."/>
            <person name="Op Den Camp H."/>
            <person name="Overmann J."/>
            <person name="Amann R."/>
            <person name="Jetten M.S.M."/>
            <person name="Mascher T."/>
            <person name="Medema M.H."/>
            <person name="Devos D.P."/>
            <person name="Kaster A.-K."/>
            <person name="Ovreas L."/>
            <person name="Rohde M."/>
            <person name="Galperin M.Y."/>
            <person name="Jogler C."/>
        </authorList>
    </citation>
    <scope>NUCLEOTIDE SEQUENCE [LARGE SCALE GENOMIC DNA]</scope>
    <source>
        <strain evidence="2 3">Poly59</strain>
    </source>
</reference>